<evidence type="ECO:0000256" key="2">
    <source>
        <dbReference type="SAM" id="Phobius"/>
    </source>
</evidence>
<dbReference type="EMBL" id="MU858060">
    <property type="protein sequence ID" value="KAK4217384.1"/>
    <property type="molecule type" value="Genomic_DNA"/>
</dbReference>
<keyword evidence="2" id="KW-0472">Membrane</keyword>
<feature type="domain" description="DUF7137" evidence="4">
    <location>
        <begin position="125"/>
        <end position="262"/>
    </location>
</feature>
<reference evidence="5" key="1">
    <citation type="journal article" date="2023" name="Mol. Phylogenet. Evol.">
        <title>Genome-scale phylogeny and comparative genomics of the fungal order Sordariales.</title>
        <authorList>
            <person name="Hensen N."/>
            <person name="Bonometti L."/>
            <person name="Westerberg I."/>
            <person name="Brannstrom I.O."/>
            <person name="Guillou S."/>
            <person name="Cros-Aarteil S."/>
            <person name="Calhoun S."/>
            <person name="Haridas S."/>
            <person name="Kuo A."/>
            <person name="Mondo S."/>
            <person name="Pangilinan J."/>
            <person name="Riley R."/>
            <person name="LaButti K."/>
            <person name="Andreopoulos B."/>
            <person name="Lipzen A."/>
            <person name="Chen C."/>
            <person name="Yan M."/>
            <person name="Daum C."/>
            <person name="Ng V."/>
            <person name="Clum A."/>
            <person name="Steindorff A."/>
            <person name="Ohm R.A."/>
            <person name="Martin F."/>
            <person name="Silar P."/>
            <person name="Natvig D.O."/>
            <person name="Lalanne C."/>
            <person name="Gautier V."/>
            <person name="Ament-Velasquez S.L."/>
            <person name="Kruys A."/>
            <person name="Hutchinson M.I."/>
            <person name="Powell A.J."/>
            <person name="Barry K."/>
            <person name="Miller A.N."/>
            <person name="Grigoriev I.V."/>
            <person name="Debuchy R."/>
            <person name="Gladieux P."/>
            <person name="Hiltunen Thoren M."/>
            <person name="Johannesson H."/>
        </authorList>
    </citation>
    <scope>NUCLEOTIDE SEQUENCE</scope>
    <source>
        <strain evidence="5">PSN293</strain>
    </source>
</reference>
<evidence type="ECO:0000313" key="5">
    <source>
        <dbReference type="EMBL" id="KAK4217384.1"/>
    </source>
</evidence>
<evidence type="ECO:0000313" key="6">
    <source>
        <dbReference type="Proteomes" id="UP001301769"/>
    </source>
</evidence>
<dbReference type="PANTHER" id="PTHR42028">
    <property type="entry name" value="CHROMOSOME 1, WHOLE GENOME SHOTGUN SEQUENCE"/>
    <property type="match status" value="1"/>
</dbReference>
<feature type="compositionally biased region" description="Low complexity" evidence="1">
    <location>
        <begin position="70"/>
        <end position="82"/>
    </location>
</feature>
<dbReference type="Proteomes" id="UP001301769">
    <property type="component" value="Unassembled WGS sequence"/>
</dbReference>
<organism evidence="5 6">
    <name type="scientific">Rhypophila decipiens</name>
    <dbReference type="NCBI Taxonomy" id="261697"/>
    <lineage>
        <taxon>Eukaryota</taxon>
        <taxon>Fungi</taxon>
        <taxon>Dikarya</taxon>
        <taxon>Ascomycota</taxon>
        <taxon>Pezizomycotina</taxon>
        <taxon>Sordariomycetes</taxon>
        <taxon>Sordariomycetidae</taxon>
        <taxon>Sordariales</taxon>
        <taxon>Naviculisporaceae</taxon>
        <taxon>Rhypophila</taxon>
    </lineage>
</organism>
<proteinExistence type="predicted"/>
<accession>A0AAN6YDL1</accession>
<gene>
    <name evidence="5" type="ORF">QBC37DRAFT_277452</name>
</gene>
<feature type="region of interest" description="Disordered" evidence="1">
    <location>
        <begin position="42"/>
        <end position="130"/>
    </location>
</feature>
<evidence type="ECO:0000256" key="3">
    <source>
        <dbReference type="SAM" id="SignalP"/>
    </source>
</evidence>
<feature type="signal peptide" evidence="3">
    <location>
        <begin position="1"/>
        <end position="23"/>
    </location>
</feature>
<keyword evidence="3" id="KW-0732">Signal</keyword>
<feature type="chain" id="PRO_5042948588" description="DUF7137 domain-containing protein" evidence="3">
    <location>
        <begin position="24"/>
        <end position="301"/>
    </location>
</feature>
<protein>
    <recommendedName>
        <fullName evidence="4">DUF7137 domain-containing protein</fullName>
    </recommendedName>
</protein>
<evidence type="ECO:0000259" key="4">
    <source>
        <dbReference type="Pfam" id="PF23585"/>
    </source>
</evidence>
<keyword evidence="2" id="KW-0812">Transmembrane</keyword>
<comment type="caution">
    <text evidence="5">The sequence shown here is derived from an EMBL/GenBank/DDBJ whole genome shotgun (WGS) entry which is preliminary data.</text>
</comment>
<keyword evidence="2" id="KW-1133">Transmembrane helix</keyword>
<dbReference type="AlphaFoldDB" id="A0AAN6YDL1"/>
<keyword evidence="6" id="KW-1185">Reference proteome</keyword>
<reference evidence="5" key="2">
    <citation type="submission" date="2023-05" db="EMBL/GenBank/DDBJ databases">
        <authorList>
            <consortium name="Lawrence Berkeley National Laboratory"/>
            <person name="Steindorff A."/>
            <person name="Hensen N."/>
            <person name="Bonometti L."/>
            <person name="Westerberg I."/>
            <person name="Brannstrom I.O."/>
            <person name="Guillou S."/>
            <person name="Cros-Aarteil S."/>
            <person name="Calhoun S."/>
            <person name="Haridas S."/>
            <person name="Kuo A."/>
            <person name="Mondo S."/>
            <person name="Pangilinan J."/>
            <person name="Riley R."/>
            <person name="Labutti K."/>
            <person name="Andreopoulos B."/>
            <person name="Lipzen A."/>
            <person name="Chen C."/>
            <person name="Yanf M."/>
            <person name="Daum C."/>
            <person name="Ng V."/>
            <person name="Clum A."/>
            <person name="Ohm R."/>
            <person name="Martin F."/>
            <person name="Silar P."/>
            <person name="Natvig D."/>
            <person name="Lalanne C."/>
            <person name="Gautier V."/>
            <person name="Ament-Velasquez S.L."/>
            <person name="Kruys A."/>
            <person name="Hutchinson M.I."/>
            <person name="Powell A.J."/>
            <person name="Barry K."/>
            <person name="Miller A.N."/>
            <person name="Grigoriev I.V."/>
            <person name="Debuchy R."/>
            <person name="Gladieux P."/>
            <person name="Thoren M.H."/>
            <person name="Johannesson H."/>
        </authorList>
    </citation>
    <scope>NUCLEOTIDE SEQUENCE</scope>
    <source>
        <strain evidence="5">PSN293</strain>
    </source>
</reference>
<dbReference type="PANTHER" id="PTHR42028:SF1">
    <property type="entry name" value="YALI0E30657P"/>
    <property type="match status" value="1"/>
</dbReference>
<feature type="compositionally biased region" description="Polar residues" evidence="1">
    <location>
        <begin position="85"/>
        <end position="95"/>
    </location>
</feature>
<dbReference type="InterPro" id="IPR055561">
    <property type="entry name" value="DUF7137"/>
</dbReference>
<feature type="transmembrane region" description="Helical" evidence="2">
    <location>
        <begin position="274"/>
        <end position="300"/>
    </location>
</feature>
<dbReference type="Pfam" id="PF23585">
    <property type="entry name" value="DUF7137"/>
    <property type="match status" value="1"/>
</dbReference>
<evidence type="ECO:0000256" key="1">
    <source>
        <dbReference type="SAM" id="MobiDB-lite"/>
    </source>
</evidence>
<name>A0AAN6YDL1_9PEZI</name>
<sequence>MRASLSVGQLAVALLSLTPVVSASRAWPKWFPEMDELVARQEASVSRTGGTDHKRNCSTIEPTPTPTSEPPKTTSTKKGGPIMSDFNTAGRTQSGDPEETGGSKTTGKDAKATKPPKHTQYPPQDPPGNVVMTKPTVFDPSSIYKIGGDPITWGWNYTNLQGKPTAIDVLISCAAVSRTWTLTQNMTFTTAASYTFDTKKYKEDNPKDSLRTDVYKLLIHDADKEFKDMAEPGYLAPFSGFQFGLYEPQEYISFAEGWQCATCSGAMSPVEKRAVGGAVVMSVVTVLSFTWFVVGFGGGLL</sequence>